<accession>F4RF71</accession>
<dbReference type="InParanoid" id="F4RF71"/>
<dbReference type="KEGG" id="mlr:MELLADRAFT_104578"/>
<dbReference type="GeneID" id="18922323"/>
<organism evidence="2">
    <name type="scientific">Melampsora larici-populina (strain 98AG31 / pathotype 3-4-7)</name>
    <name type="common">Poplar leaf rust fungus</name>
    <dbReference type="NCBI Taxonomy" id="747676"/>
    <lineage>
        <taxon>Eukaryota</taxon>
        <taxon>Fungi</taxon>
        <taxon>Dikarya</taxon>
        <taxon>Basidiomycota</taxon>
        <taxon>Pucciniomycotina</taxon>
        <taxon>Pucciniomycetes</taxon>
        <taxon>Pucciniales</taxon>
        <taxon>Melampsoraceae</taxon>
        <taxon>Melampsora</taxon>
    </lineage>
</organism>
<dbReference type="RefSeq" id="XP_007407959.1">
    <property type="nucleotide sequence ID" value="XM_007407897.1"/>
</dbReference>
<keyword evidence="2" id="KW-1185">Reference proteome</keyword>
<dbReference type="HOGENOM" id="CLU_2237177_0_0_1"/>
<name>F4RF71_MELLP</name>
<evidence type="ECO:0000313" key="2">
    <source>
        <dbReference type="Proteomes" id="UP000001072"/>
    </source>
</evidence>
<dbReference type="Proteomes" id="UP000001072">
    <property type="component" value="Unassembled WGS sequence"/>
</dbReference>
<dbReference type="AlphaFoldDB" id="F4RF71"/>
<reference evidence="2" key="1">
    <citation type="journal article" date="2011" name="Proc. Natl. Acad. Sci. U.S.A.">
        <title>Obligate biotrophy features unraveled by the genomic analysis of rust fungi.</title>
        <authorList>
            <person name="Duplessis S."/>
            <person name="Cuomo C.A."/>
            <person name="Lin Y.-C."/>
            <person name="Aerts A."/>
            <person name="Tisserant E."/>
            <person name="Veneault-Fourrey C."/>
            <person name="Joly D.L."/>
            <person name="Hacquard S."/>
            <person name="Amselem J."/>
            <person name="Cantarel B.L."/>
            <person name="Chiu R."/>
            <person name="Coutinho P.M."/>
            <person name="Feau N."/>
            <person name="Field M."/>
            <person name="Frey P."/>
            <person name="Gelhaye E."/>
            <person name="Goldberg J."/>
            <person name="Grabherr M.G."/>
            <person name="Kodira C.D."/>
            <person name="Kohler A."/>
            <person name="Kuees U."/>
            <person name="Lindquist E.A."/>
            <person name="Lucas S.M."/>
            <person name="Mago R."/>
            <person name="Mauceli E."/>
            <person name="Morin E."/>
            <person name="Murat C."/>
            <person name="Pangilinan J.L."/>
            <person name="Park R."/>
            <person name="Pearson M."/>
            <person name="Quesneville H."/>
            <person name="Rouhier N."/>
            <person name="Sakthikumar S."/>
            <person name="Salamov A.A."/>
            <person name="Schmutz J."/>
            <person name="Selles B."/>
            <person name="Shapiro H."/>
            <person name="Tanguay P."/>
            <person name="Tuskan G.A."/>
            <person name="Henrissat B."/>
            <person name="Van de Peer Y."/>
            <person name="Rouze P."/>
            <person name="Ellis J.G."/>
            <person name="Dodds P.N."/>
            <person name="Schein J.E."/>
            <person name="Zhong S."/>
            <person name="Hamelin R.C."/>
            <person name="Grigoriev I.V."/>
            <person name="Szabo L.J."/>
            <person name="Martin F."/>
        </authorList>
    </citation>
    <scope>NUCLEOTIDE SEQUENCE [LARGE SCALE GENOMIC DNA]</scope>
    <source>
        <strain evidence="2">98AG31 / pathotype 3-4-7</strain>
    </source>
</reference>
<dbReference type="EMBL" id="GL883099">
    <property type="protein sequence ID" value="EGG08985.1"/>
    <property type="molecule type" value="Genomic_DNA"/>
</dbReference>
<evidence type="ECO:0000313" key="1">
    <source>
        <dbReference type="EMBL" id="EGG08985.1"/>
    </source>
</evidence>
<dbReference type="VEuPathDB" id="FungiDB:MELLADRAFT_104578"/>
<gene>
    <name evidence="1" type="ORF">MELLADRAFT_104578</name>
</gene>
<protein>
    <submittedName>
        <fullName evidence="1">Uncharacterized protein</fullName>
    </submittedName>
</protein>
<proteinExistence type="predicted"/>
<sequence>MSLYVLPKQPPITGTSLTMPPLKHLSTSMVRGFGLVRWADLSLKTHAVPDWMIAQYIVMYIEESQALPMPKQQDRIITLDDWETPVYLNIALPLDGDPEVVIVEN</sequence>
<dbReference type="OrthoDB" id="10435641at2759"/>